<dbReference type="AlphaFoldDB" id="A0AAD9YGP5"/>
<reference evidence="1" key="1">
    <citation type="submission" date="2023-02" db="EMBL/GenBank/DDBJ databases">
        <title>Colletotrichum kahawae CIFC_Que2 genome sequencing and assembly.</title>
        <authorList>
            <person name="Baroncelli R."/>
        </authorList>
    </citation>
    <scope>NUCLEOTIDE SEQUENCE</scope>
    <source>
        <strain evidence="1">CIFC_Que2</strain>
    </source>
</reference>
<dbReference type="Proteomes" id="UP001281614">
    <property type="component" value="Unassembled WGS sequence"/>
</dbReference>
<comment type="caution">
    <text evidence="1">The sequence shown here is derived from an EMBL/GenBank/DDBJ whole genome shotgun (WGS) entry which is preliminary data.</text>
</comment>
<keyword evidence="2" id="KW-1185">Reference proteome</keyword>
<dbReference type="EMBL" id="VYYT01000121">
    <property type="protein sequence ID" value="KAK2766604.1"/>
    <property type="molecule type" value="Genomic_DNA"/>
</dbReference>
<proteinExistence type="predicted"/>
<accession>A0AAD9YGP5</accession>
<sequence>MAQFSDLSVELLLHIASFLRVNRPGNSTQSTRETMLKTRNECVREASEALRRARASLFNLSVVNKTWRQLLFKESYRVVSIHGAYAANQLIDLFRVLYNNPTISNSIEEFVLHIEIEDNPNRIALDNMAYLLSPDLPRLSEDEEVIEGSQASYLALLDSYYDESPTIRNSKYIIWAAGLVLSRLTHLTDLTLSVSDHTLIHGHLILFGSFSTRFPSLKSITLEDAVRSNDSADLSYDLHWDPYCHGLEPGRDLRLCRSSYRDPAPPDPLFYRGTPPSPTTCLRS</sequence>
<organism evidence="1 2">
    <name type="scientific">Colletotrichum kahawae</name>
    <name type="common">Coffee berry disease fungus</name>
    <dbReference type="NCBI Taxonomy" id="34407"/>
    <lineage>
        <taxon>Eukaryota</taxon>
        <taxon>Fungi</taxon>
        <taxon>Dikarya</taxon>
        <taxon>Ascomycota</taxon>
        <taxon>Pezizomycotina</taxon>
        <taxon>Sordariomycetes</taxon>
        <taxon>Hypocreomycetidae</taxon>
        <taxon>Glomerellales</taxon>
        <taxon>Glomerellaceae</taxon>
        <taxon>Colletotrichum</taxon>
        <taxon>Colletotrichum gloeosporioides species complex</taxon>
    </lineage>
</organism>
<name>A0AAD9YGP5_COLKA</name>
<protein>
    <submittedName>
        <fullName evidence="1">Uncharacterized protein</fullName>
    </submittedName>
</protein>
<gene>
    <name evidence="1" type="ORF">CKAH01_15407</name>
</gene>
<evidence type="ECO:0000313" key="1">
    <source>
        <dbReference type="EMBL" id="KAK2766604.1"/>
    </source>
</evidence>
<evidence type="ECO:0000313" key="2">
    <source>
        <dbReference type="Proteomes" id="UP001281614"/>
    </source>
</evidence>